<feature type="region of interest" description="Disordered" evidence="1">
    <location>
        <begin position="816"/>
        <end position="837"/>
    </location>
</feature>
<organism evidence="2 3">
    <name type="scientific">Neonectria punicea</name>
    <dbReference type="NCBI Taxonomy" id="979145"/>
    <lineage>
        <taxon>Eukaryota</taxon>
        <taxon>Fungi</taxon>
        <taxon>Dikarya</taxon>
        <taxon>Ascomycota</taxon>
        <taxon>Pezizomycotina</taxon>
        <taxon>Sordariomycetes</taxon>
        <taxon>Hypocreomycetidae</taxon>
        <taxon>Hypocreales</taxon>
        <taxon>Nectriaceae</taxon>
        <taxon>Neonectria</taxon>
    </lineage>
</organism>
<dbReference type="EMBL" id="JAZAVJ010000137">
    <property type="protein sequence ID" value="KAK7413167.1"/>
    <property type="molecule type" value="Genomic_DNA"/>
</dbReference>
<evidence type="ECO:0000256" key="1">
    <source>
        <dbReference type="SAM" id="MobiDB-lite"/>
    </source>
</evidence>
<protein>
    <submittedName>
        <fullName evidence="2">Uncharacterized protein</fullName>
    </submittedName>
</protein>
<gene>
    <name evidence="2" type="ORF">QQX98_007946</name>
</gene>
<reference evidence="2 3" key="1">
    <citation type="journal article" date="2025" name="Microbiol. Resour. Announc.">
        <title>Draft genome sequences for Neonectria magnoliae and Neonectria punicea, canker pathogens of Liriodendron tulipifera and Acer saccharum in West Virginia.</title>
        <authorList>
            <person name="Petronek H.M."/>
            <person name="Kasson M.T."/>
            <person name="Metheny A.M."/>
            <person name="Stauder C.M."/>
            <person name="Lovett B."/>
            <person name="Lynch S.C."/>
            <person name="Garnas J.R."/>
            <person name="Kasson L.R."/>
            <person name="Stajich J.E."/>
        </authorList>
    </citation>
    <scope>NUCLEOTIDE SEQUENCE [LARGE SCALE GENOMIC DNA]</scope>
    <source>
        <strain evidence="2 3">NRRL 64653</strain>
    </source>
</reference>
<dbReference type="Proteomes" id="UP001498476">
    <property type="component" value="Unassembled WGS sequence"/>
</dbReference>
<evidence type="ECO:0000313" key="2">
    <source>
        <dbReference type="EMBL" id="KAK7413167.1"/>
    </source>
</evidence>
<proteinExistence type="predicted"/>
<sequence length="1165" mass="128167">MASLQTEDTLPGGLRFLTLQHAYEVAKARTAASAVSASFKTASLASQAVVATAAAEEEEEGKKSGLEPLDDGHQKLYSYFPPRLDGGQHTIEVKQTIVASDATEQQGQLKPKETKKPFLVRAPQFSLPDDCVLSVNPAPGGVAAAETLPHVVFKDPHLPWERRINSGEDADAVAARRERMPWLALLVFSQAELQLEPELLQGDGSPFAATSLAKDTQGKPAVIKQSSDFALTLSPADVNILNGQGSIISPIPQPDDSSSKKTAIFLKPKLFQALVTTYEQKEMTAEDGRKLILPSPKKGQAAADISRFKYFAHVRHVKTAGMTASAQYKEGLFSVIMSHRAGPLSTDQQSPAVAHLVSLEGWKDMAFPLPSTAQRVAVSSLYSWTYTALPTGSVSLKAEFKNLEKGIGLLRAPPALVARMEAAGDSKLAAKLGKRLREGYTMQRHRTRTGELTSCFFRAALVPVVPATPTWTAMSRCGSDLQILDRGTGMMDITYSAAWQLGKALAIADSVFTTALTRLWNGLYGICLDSAKQEVLSVQNAYKSRKDVLQSFKTSIMTLNELHRQRKRPSTRERQNEGDWHQETRYIRKLAGAKDKDGNEYPDGERFYNELNSCVSAEWKIILKWIIDRLHLFGVPPAYLIADPSFLPQESIRFFHIDPNWLDALIDGALSLGSHMDDNDDYIRRRIKGAINTYLETTDPATGFRPQTPSCGMMVRSDLVSRFPDLKVEAPIPPDVAEAGRAPILRQEMIGDGLLLCLFDRTPGLDDEMPVLALTQPPHQQTFALGHTLTPDTLAMRYKRTYTVKRSRYEFAGALPERTTERSLEASGSAPESGPPVFLWGDADKGEEARFLLTDAWAQDVVALLQHEMPLDFTDTAMTSAVAAFQLGMPIYRFVIGNTKSLQDLQPDPTRQPRPRGLQMLDPMQGDSQEAAAVAEATALAFQGVAHSASPLITVKNLETGPPPHFRRTPTLTLIRTPSAATMMTQAVSMARSETATAPRFKFGVHAIGAPDSPLRTGEGPLDLVFTIKRSDNTSLDKDYWLKCITLEVPRGSKGDGSHAPLLENYRGPGPTMLSNLRFNVFIEMEADKLILKVLPRSRQGRSKGVFIKRIRECGFVLPLVEVHDVERVVEVTRTVEWAKPLETIPPFPFQVELQPVGPQVPHKS</sequence>
<name>A0ABR1GWP2_9HYPO</name>
<keyword evidence="3" id="KW-1185">Reference proteome</keyword>
<evidence type="ECO:0000313" key="3">
    <source>
        <dbReference type="Proteomes" id="UP001498476"/>
    </source>
</evidence>
<accession>A0ABR1GWP2</accession>
<comment type="caution">
    <text evidence="2">The sequence shown here is derived from an EMBL/GenBank/DDBJ whole genome shotgun (WGS) entry which is preliminary data.</text>
</comment>